<dbReference type="AlphaFoldDB" id="A0A8T1VJW1"/>
<dbReference type="FunFam" id="3.20.20.70:FF:000094">
    <property type="entry name" value="Imidazole glycerol phosphate synthase hisHF"/>
    <property type="match status" value="1"/>
</dbReference>
<protein>
    <recommendedName>
        <fullName evidence="12">Imidazole glycerol phosphate synthase hisHF</fullName>
    </recommendedName>
    <domain>
        <recommendedName>
            <fullName evidence="12">Glutaminase</fullName>
            <ecNumber evidence="12">3.5.1.2</ecNumber>
        </recommendedName>
    </domain>
    <domain>
        <recommendedName>
            <fullName evidence="12">Cyclase</fullName>
        </recommendedName>
    </domain>
</protein>
<dbReference type="InterPro" id="IPR004651">
    <property type="entry name" value="HisF"/>
</dbReference>
<feature type="domain" description="Glutamine amidotransferase" evidence="14">
    <location>
        <begin position="6"/>
        <end position="202"/>
    </location>
</feature>
<dbReference type="OrthoDB" id="10254903at2759"/>
<keyword evidence="6 12" id="KW-0456">Lyase</keyword>
<dbReference type="CDD" id="cd04731">
    <property type="entry name" value="HisF"/>
    <property type="match status" value="1"/>
</dbReference>
<evidence type="ECO:0000256" key="2">
    <source>
        <dbReference type="ARBA" id="ARBA00022605"/>
    </source>
</evidence>
<dbReference type="GO" id="GO:0016829">
    <property type="term" value="F:lyase activity"/>
    <property type="evidence" value="ECO:0007669"/>
    <property type="project" value="UniProtKB-KW"/>
</dbReference>
<dbReference type="HAMAP" id="MF_00278">
    <property type="entry name" value="HisH"/>
    <property type="match status" value="1"/>
</dbReference>
<dbReference type="Pfam" id="PF00117">
    <property type="entry name" value="GATase"/>
    <property type="match status" value="1"/>
</dbReference>
<dbReference type="Proteomes" id="UP000694044">
    <property type="component" value="Unassembled WGS sequence"/>
</dbReference>
<dbReference type="PROSITE" id="PS51273">
    <property type="entry name" value="GATASE_TYPE_1"/>
    <property type="match status" value="1"/>
</dbReference>
<keyword evidence="16" id="KW-1185">Reference proteome</keyword>
<dbReference type="InterPro" id="IPR006062">
    <property type="entry name" value="His_biosynth"/>
</dbReference>
<dbReference type="InterPro" id="IPR014640">
    <property type="entry name" value="IGPS_HisHF"/>
</dbReference>
<dbReference type="NCBIfam" id="TIGR00735">
    <property type="entry name" value="hisF"/>
    <property type="match status" value="1"/>
</dbReference>
<evidence type="ECO:0000256" key="8">
    <source>
        <dbReference type="ARBA" id="ARBA00047838"/>
    </source>
</evidence>
<evidence type="ECO:0000256" key="10">
    <source>
        <dbReference type="ARBA" id="ARBA00055946"/>
    </source>
</evidence>
<evidence type="ECO:0000256" key="11">
    <source>
        <dbReference type="ARBA" id="ARBA00061106"/>
    </source>
</evidence>
<accession>A0A8T1VJW1</accession>
<evidence type="ECO:0000256" key="5">
    <source>
        <dbReference type="ARBA" id="ARBA00023102"/>
    </source>
</evidence>
<comment type="similarity">
    <text evidence="13">Belongs to the HisA/HisF family.</text>
</comment>
<evidence type="ECO:0000313" key="16">
    <source>
        <dbReference type="Proteomes" id="UP000694044"/>
    </source>
</evidence>
<evidence type="ECO:0000256" key="6">
    <source>
        <dbReference type="ARBA" id="ARBA00023239"/>
    </source>
</evidence>
<dbReference type="PANTHER" id="PTHR21235">
    <property type="entry name" value="IMIDAZOLE GLYCEROL PHOSPHATE SYNTHASE SUBUNIT HISF/H IGP SYNTHASE SUBUNIT HISF/H"/>
    <property type="match status" value="1"/>
</dbReference>
<name>A0A8T1VJW1_9STRA</name>
<dbReference type="NCBIfam" id="TIGR01855">
    <property type="entry name" value="IMP_synth_hisH"/>
    <property type="match status" value="1"/>
</dbReference>
<dbReference type="InterPro" id="IPR010139">
    <property type="entry name" value="Imidazole-glycPsynth_HisH"/>
</dbReference>
<evidence type="ECO:0000259" key="14">
    <source>
        <dbReference type="Pfam" id="PF00117"/>
    </source>
</evidence>
<evidence type="ECO:0000256" key="12">
    <source>
        <dbReference type="PIRNR" id="PIRNR036936"/>
    </source>
</evidence>
<gene>
    <name evidence="15" type="primary">HIS7</name>
    <name evidence="15" type="ORF">PHYPSEUDO_006086</name>
</gene>
<comment type="function">
    <text evidence="10 12">IGPS catalyzes the conversion of PRFAR and glutamine to IGP, AICAR and glutamate. The glutaminase domain produces the ammonia necessary for the cyclase domain to produce IGP and AICAR from PRFAR. The ammonia is channeled to the active site of the cyclase domain.</text>
</comment>
<dbReference type="CDD" id="cd01748">
    <property type="entry name" value="GATase1_IGP_Synthase"/>
    <property type="match status" value="1"/>
</dbReference>
<dbReference type="EC" id="3.5.1.2" evidence="12"/>
<dbReference type="Pfam" id="PF00977">
    <property type="entry name" value="His_biosynth"/>
    <property type="match status" value="1"/>
</dbReference>
<keyword evidence="5 12" id="KW-0368">Histidine biosynthesis</keyword>
<organism evidence="15 16">
    <name type="scientific">Phytophthora pseudosyringae</name>
    <dbReference type="NCBI Taxonomy" id="221518"/>
    <lineage>
        <taxon>Eukaryota</taxon>
        <taxon>Sar</taxon>
        <taxon>Stramenopiles</taxon>
        <taxon>Oomycota</taxon>
        <taxon>Peronosporomycetes</taxon>
        <taxon>Peronosporales</taxon>
        <taxon>Peronosporaceae</taxon>
        <taxon>Phytophthora</taxon>
    </lineage>
</organism>
<comment type="catalytic activity">
    <reaction evidence="9 12">
        <text>L-glutamine + H2O = L-glutamate + NH4(+)</text>
        <dbReference type="Rhea" id="RHEA:15889"/>
        <dbReference type="ChEBI" id="CHEBI:15377"/>
        <dbReference type="ChEBI" id="CHEBI:28938"/>
        <dbReference type="ChEBI" id="CHEBI:29985"/>
        <dbReference type="ChEBI" id="CHEBI:58359"/>
        <dbReference type="EC" id="3.5.1.2"/>
    </reaction>
</comment>
<dbReference type="InterPro" id="IPR050064">
    <property type="entry name" value="IGPS_HisA/HisF"/>
</dbReference>
<evidence type="ECO:0000256" key="1">
    <source>
        <dbReference type="ARBA" id="ARBA00005091"/>
    </source>
</evidence>
<comment type="similarity">
    <text evidence="11 12">In the C-terminal section; belongs to the HisA/HisF family.</text>
</comment>
<keyword evidence="7 12" id="KW-0511">Multifunctional enzyme</keyword>
<dbReference type="EMBL" id="JAGDFM010000249">
    <property type="protein sequence ID" value="KAG7381381.1"/>
    <property type="molecule type" value="Genomic_DNA"/>
</dbReference>
<sequence length="548" mass="59067">MVEVTVLDYGAGNVRSLKNAIRAAGHSVKDVASAEDIRGAEVLIFPGVGNFRAAMEFLTASGYVEELRAYLAADRRFLGICLGMQTLFEGSEECPELKGLGVIKGTVSRFPSEHVTVPHIGWNGVTAWKQSALFASLPVATEDARVYFVHSFRATKTDRNADWVLTTTNYGDLEFVSAVQKGNVMATQFHPEKSGAVGLAILKGFLEKKDLAGHDTAISAAATAKRTTLSKRVIACLDVRANDQGDLVVTKGDQYDVRETSDGAGGGNVRNMGKPVDLCKRYFEEGADEVAFLNITSFREQPMGDLPMARVLEASSECVFVPLTIGGGIREYVDDQQKTHSALSVAALYFRSGADKVSIGSDAVYTAEKYYANGGKGDGTSSIETISAVYGNQAVVVSMDPKRVYVASFYDENAKGHNVVKLAQPGPNGEEYCWYQMTVRGGRETRDIDTVQLAQAVEALGAGEILLNCVDMDGQKAGYDLDLIALVKKSVRIPVIASSGAGKPEHFTEVFEKTNCDAALAAGIFHRKEVSIQDVKAQLHTDNISVRL</sequence>
<dbReference type="PIRSF" id="PIRSF036936">
    <property type="entry name" value="IGPS_HisHF"/>
    <property type="match status" value="1"/>
</dbReference>
<dbReference type="GO" id="GO:0004359">
    <property type="term" value="F:glutaminase activity"/>
    <property type="evidence" value="ECO:0007669"/>
    <property type="project" value="UniProtKB-EC"/>
</dbReference>
<evidence type="ECO:0000256" key="4">
    <source>
        <dbReference type="ARBA" id="ARBA00022962"/>
    </source>
</evidence>
<evidence type="ECO:0000256" key="13">
    <source>
        <dbReference type="RuleBase" id="RU003657"/>
    </source>
</evidence>
<reference evidence="15" key="1">
    <citation type="submission" date="2021-02" db="EMBL/GenBank/DDBJ databases">
        <authorList>
            <person name="Palmer J.M."/>
        </authorList>
    </citation>
    <scope>NUCLEOTIDE SEQUENCE</scope>
    <source>
        <strain evidence="15">SCRP734</strain>
    </source>
</reference>
<dbReference type="GO" id="GO:0000105">
    <property type="term" value="P:L-histidine biosynthetic process"/>
    <property type="evidence" value="ECO:0007669"/>
    <property type="project" value="UniProtKB-KW"/>
</dbReference>
<keyword evidence="3 12" id="KW-0378">Hydrolase</keyword>
<dbReference type="GO" id="GO:0000107">
    <property type="term" value="F:imidazoleglycerol-phosphate synthase activity"/>
    <property type="evidence" value="ECO:0007669"/>
    <property type="project" value="InterPro"/>
</dbReference>
<comment type="caution">
    <text evidence="15">The sequence shown here is derived from an EMBL/GenBank/DDBJ whole genome shotgun (WGS) entry which is preliminary data.</text>
</comment>
<evidence type="ECO:0000256" key="9">
    <source>
        <dbReference type="ARBA" id="ARBA00049534"/>
    </source>
</evidence>
<keyword evidence="2 12" id="KW-0028">Amino-acid biosynthesis</keyword>
<keyword evidence="4 12" id="KW-0315">Glutamine amidotransferase</keyword>
<dbReference type="PANTHER" id="PTHR21235:SF2">
    <property type="entry name" value="IMIDAZOLE GLYCEROL PHOSPHATE SYNTHASE HISHF"/>
    <property type="match status" value="1"/>
</dbReference>
<dbReference type="InterPro" id="IPR017926">
    <property type="entry name" value="GATASE"/>
</dbReference>
<proteinExistence type="inferred from homology"/>
<comment type="pathway">
    <text evidence="1 12">Amino-acid biosynthesis; L-histidine biosynthesis; L-histidine from 5-phospho-alpha-D-ribose 1-diphosphate: step 5/9.</text>
</comment>
<evidence type="ECO:0000313" key="15">
    <source>
        <dbReference type="EMBL" id="KAG7381381.1"/>
    </source>
</evidence>
<comment type="catalytic activity">
    <reaction evidence="8 12">
        <text>5-[(5-phospho-1-deoxy-D-ribulos-1-ylimino)methylamino]-1-(5-phospho-beta-D-ribosyl)imidazole-4-carboxamide + L-glutamine = D-erythro-1-(imidazol-4-yl)glycerol 3-phosphate + 5-amino-1-(5-phospho-beta-D-ribosyl)imidazole-4-carboxamide + L-glutamate + H(+)</text>
        <dbReference type="Rhea" id="RHEA:24793"/>
        <dbReference type="ChEBI" id="CHEBI:15378"/>
        <dbReference type="ChEBI" id="CHEBI:29985"/>
        <dbReference type="ChEBI" id="CHEBI:58278"/>
        <dbReference type="ChEBI" id="CHEBI:58359"/>
        <dbReference type="ChEBI" id="CHEBI:58475"/>
        <dbReference type="ChEBI" id="CHEBI:58525"/>
        <dbReference type="EC" id="4.3.2.10"/>
    </reaction>
</comment>
<evidence type="ECO:0000256" key="7">
    <source>
        <dbReference type="ARBA" id="ARBA00023268"/>
    </source>
</evidence>
<evidence type="ECO:0000256" key="3">
    <source>
        <dbReference type="ARBA" id="ARBA00022801"/>
    </source>
</evidence>